<dbReference type="PANTHER" id="PTHR34355:SF7">
    <property type="entry name" value="JOSEPHIN PROTEIN-LIKE PROTEIN"/>
    <property type="match status" value="1"/>
</dbReference>
<dbReference type="AlphaFoldDB" id="A0A978VTY0"/>
<accession>A0A978VTY0</accession>
<proteinExistence type="predicted"/>
<evidence type="ECO:0000313" key="2">
    <source>
        <dbReference type="Proteomes" id="UP000813462"/>
    </source>
</evidence>
<name>A0A978VTY0_ZIZJJ</name>
<protein>
    <recommendedName>
        <fullName evidence="3">Josephin-like protein</fullName>
    </recommendedName>
</protein>
<dbReference type="Proteomes" id="UP000813462">
    <property type="component" value="Unassembled WGS sequence"/>
</dbReference>
<organism evidence="1 2">
    <name type="scientific">Ziziphus jujuba var. spinosa</name>
    <dbReference type="NCBI Taxonomy" id="714518"/>
    <lineage>
        <taxon>Eukaryota</taxon>
        <taxon>Viridiplantae</taxon>
        <taxon>Streptophyta</taxon>
        <taxon>Embryophyta</taxon>
        <taxon>Tracheophyta</taxon>
        <taxon>Spermatophyta</taxon>
        <taxon>Magnoliopsida</taxon>
        <taxon>eudicotyledons</taxon>
        <taxon>Gunneridae</taxon>
        <taxon>Pentapetalae</taxon>
        <taxon>rosids</taxon>
        <taxon>fabids</taxon>
        <taxon>Rosales</taxon>
        <taxon>Rhamnaceae</taxon>
        <taxon>Paliureae</taxon>
        <taxon>Ziziphus</taxon>
    </lineage>
</organism>
<sequence>MSTRADTRMCSREYFKGKKFNYQKQNSDEKVSRSKKIFGNFVSQCSSRPGLSPMRLMKNLAGKVGRALCIGPVSKRASRKDSLAGKSKPFVTPVDSHRIEAMEDCIEFINSSSSLSRSNSTTNSC</sequence>
<reference evidence="1" key="1">
    <citation type="journal article" date="2021" name="Front. Plant Sci.">
        <title>Chromosome-Scale Genome Assembly for Chinese Sour Jujube and Insights Into Its Genome Evolution and Domestication Signature.</title>
        <authorList>
            <person name="Shen L.-Y."/>
            <person name="Luo H."/>
            <person name="Wang X.-L."/>
            <person name="Wang X.-M."/>
            <person name="Qiu X.-J."/>
            <person name="Liu H."/>
            <person name="Zhou S.-S."/>
            <person name="Jia K.-H."/>
            <person name="Nie S."/>
            <person name="Bao Y.-T."/>
            <person name="Zhang R.-G."/>
            <person name="Yun Q.-Z."/>
            <person name="Chai Y.-H."/>
            <person name="Lu J.-Y."/>
            <person name="Li Y."/>
            <person name="Zhao S.-W."/>
            <person name="Mao J.-F."/>
            <person name="Jia S.-G."/>
            <person name="Mao Y.-M."/>
        </authorList>
    </citation>
    <scope>NUCLEOTIDE SEQUENCE</scope>
    <source>
        <strain evidence="1">AT0</strain>
        <tissue evidence="1">Leaf</tissue>
    </source>
</reference>
<evidence type="ECO:0008006" key="3">
    <source>
        <dbReference type="Google" id="ProtNLM"/>
    </source>
</evidence>
<comment type="caution">
    <text evidence="1">The sequence shown here is derived from an EMBL/GenBank/DDBJ whole genome shotgun (WGS) entry which is preliminary data.</text>
</comment>
<dbReference type="PANTHER" id="PTHR34355">
    <property type="entry name" value="JOSEPHIN-LIKE PROTEIN"/>
    <property type="match status" value="1"/>
</dbReference>
<evidence type="ECO:0000313" key="1">
    <source>
        <dbReference type="EMBL" id="KAH7542275.1"/>
    </source>
</evidence>
<gene>
    <name evidence="1" type="ORF">FEM48_Zijuj02G0056100</name>
</gene>
<dbReference type="EMBL" id="JAEACU010000002">
    <property type="protein sequence ID" value="KAH7542275.1"/>
    <property type="molecule type" value="Genomic_DNA"/>
</dbReference>